<keyword evidence="2" id="KW-0812">Transmembrane</keyword>
<evidence type="ECO:0000256" key="2">
    <source>
        <dbReference type="SAM" id="Phobius"/>
    </source>
</evidence>
<feature type="compositionally biased region" description="Basic and acidic residues" evidence="1">
    <location>
        <begin position="63"/>
        <end position="73"/>
    </location>
</feature>
<feature type="transmembrane region" description="Helical" evidence="2">
    <location>
        <begin position="24"/>
        <end position="45"/>
    </location>
</feature>
<dbReference type="EMBL" id="JAHQIW010006963">
    <property type="protein sequence ID" value="KAJ1371315.1"/>
    <property type="molecule type" value="Genomic_DNA"/>
</dbReference>
<keyword evidence="2" id="KW-0472">Membrane</keyword>
<reference evidence="3" key="1">
    <citation type="submission" date="2021-06" db="EMBL/GenBank/DDBJ databases">
        <title>Parelaphostrongylus tenuis whole genome reference sequence.</title>
        <authorList>
            <person name="Garwood T.J."/>
            <person name="Larsen P.A."/>
            <person name="Fountain-Jones N.M."/>
            <person name="Garbe J.R."/>
            <person name="Macchietto M.G."/>
            <person name="Kania S.A."/>
            <person name="Gerhold R.W."/>
            <person name="Richards J.E."/>
            <person name="Wolf T.M."/>
        </authorList>
    </citation>
    <scope>NUCLEOTIDE SEQUENCE</scope>
    <source>
        <strain evidence="3">MNPRO001-30</strain>
        <tissue evidence="3">Meninges</tissue>
    </source>
</reference>
<sequence>MNVLGYQWLPNENDFSDNRYDPRLIGFLCLGLISLCLIISNLFYIQHVIRAAIKRSSQSTTKSESKDSTNKKC</sequence>
<evidence type="ECO:0000313" key="4">
    <source>
        <dbReference type="Proteomes" id="UP001196413"/>
    </source>
</evidence>
<evidence type="ECO:0000256" key="1">
    <source>
        <dbReference type="SAM" id="MobiDB-lite"/>
    </source>
</evidence>
<comment type="caution">
    <text evidence="3">The sequence shown here is derived from an EMBL/GenBank/DDBJ whole genome shotgun (WGS) entry which is preliminary data.</text>
</comment>
<protein>
    <submittedName>
        <fullName evidence="3">Uncharacterized protein</fullName>
    </submittedName>
</protein>
<dbReference type="AlphaFoldDB" id="A0AAD5WIQ1"/>
<gene>
    <name evidence="3" type="ORF">KIN20_033249</name>
</gene>
<keyword evidence="4" id="KW-1185">Reference proteome</keyword>
<name>A0AAD5WIQ1_PARTN</name>
<keyword evidence="2" id="KW-1133">Transmembrane helix</keyword>
<proteinExistence type="predicted"/>
<accession>A0AAD5WIQ1</accession>
<dbReference type="Proteomes" id="UP001196413">
    <property type="component" value="Unassembled WGS sequence"/>
</dbReference>
<organism evidence="3 4">
    <name type="scientific">Parelaphostrongylus tenuis</name>
    <name type="common">Meningeal worm</name>
    <dbReference type="NCBI Taxonomy" id="148309"/>
    <lineage>
        <taxon>Eukaryota</taxon>
        <taxon>Metazoa</taxon>
        <taxon>Ecdysozoa</taxon>
        <taxon>Nematoda</taxon>
        <taxon>Chromadorea</taxon>
        <taxon>Rhabditida</taxon>
        <taxon>Rhabditina</taxon>
        <taxon>Rhabditomorpha</taxon>
        <taxon>Strongyloidea</taxon>
        <taxon>Metastrongylidae</taxon>
        <taxon>Parelaphostrongylus</taxon>
    </lineage>
</organism>
<feature type="region of interest" description="Disordered" evidence="1">
    <location>
        <begin position="54"/>
        <end position="73"/>
    </location>
</feature>
<evidence type="ECO:0000313" key="3">
    <source>
        <dbReference type="EMBL" id="KAJ1371315.1"/>
    </source>
</evidence>